<dbReference type="GO" id="GO:0005524">
    <property type="term" value="F:ATP binding"/>
    <property type="evidence" value="ECO:0007669"/>
    <property type="project" value="UniProtKB-KW"/>
</dbReference>
<dbReference type="Pfam" id="PF02861">
    <property type="entry name" value="Clp_N"/>
    <property type="match status" value="2"/>
</dbReference>
<dbReference type="SUPFAM" id="SSF81923">
    <property type="entry name" value="Double Clp-N motif"/>
    <property type="match status" value="2"/>
</dbReference>
<dbReference type="Gene3D" id="1.10.1780.10">
    <property type="entry name" value="Clp, N-terminal domain"/>
    <property type="match status" value="2"/>
</dbReference>
<dbReference type="Proteomes" id="UP000539111">
    <property type="component" value="Unassembled WGS sequence"/>
</dbReference>
<comment type="caution">
    <text evidence="4">The sequence shown here is derived from an EMBL/GenBank/DDBJ whole genome shotgun (WGS) entry which is preliminary data.</text>
</comment>
<evidence type="ECO:0000256" key="2">
    <source>
        <dbReference type="SAM" id="MobiDB-lite"/>
    </source>
</evidence>
<dbReference type="InterPro" id="IPR036628">
    <property type="entry name" value="Clp_N_dom_sf"/>
</dbReference>
<evidence type="ECO:0000256" key="1">
    <source>
        <dbReference type="PROSITE-ProRule" id="PRU01251"/>
    </source>
</evidence>
<reference evidence="4 5" key="1">
    <citation type="submission" date="2020-07" db="EMBL/GenBank/DDBJ databases">
        <title>Sequencing the genomes of 1000 actinobacteria strains.</title>
        <authorList>
            <person name="Klenk H.-P."/>
        </authorList>
    </citation>
    <scope>NUCLEOTIDE SEQUENCE [LARGE SCALE GENOMIC DNA]</scope>
    <source>
        <strain evidence="4 5">DSM 26341</strain>
    </source>
</reference>
<evidence type="ECO:0000313" key="4">
    <source>
        <dbReference type="EMBL" id="NYI67558.1"/>
    </source>
</evidence>
<protein>
    <submittedName>
        <fullName evidence="4">ATP-dependent Clp protease ATP-binding subunit ClpA</fullName>
    </submittedName>
</protein>
<keyword evidence="5" id="KW-1185">Reference proteome</keyword>
<dbReference type="GO" id="GO:0006508">
    <property type="term" value="P:proteolysis"/>
    <property type="evidence" value="ECO:0007669"/>
    <property type="project" value="UniProtKB-KW"/>
</dbReference>
<dbReference type="InterPro" id="IPR004176">
    <property type="entry name" value="Clp_R_N"/>
</dbReference>
<organism evidence="4 5">
    <name type="scientific">Spelaeicoccus albus</name>
    <dbReference type="NCBI Taxonomy" id="1280376"/>
    <lineage>
        <taxon>Bacteria</taxon>
        <taxon>Bacillati</taxon>
        <taxon>Actinomycetota</taxon>
        <taxon>Actinomycetes</taxon>
        <taxon>Micrococcales</taxon>
        <taxon>Brevibacteriaceae</taxon>
        <taxon>Spelaeicoccus</taxon>
    </lineage>
</organism>
<proteinExistence type="predicted"/>
<evidence type="ECO:0000313" key="5">
    <source>
        <dbReference type="Proteomes" id="UP000539111"/>
    </source>
</evidence>
<keyword evidence="1" id="KW-0677">Repeat</keyword>
<accession>A0A7Z0D2A1</accession>
<name>A0A7Z0D2A1_9MICO</name>
<keyword evidence="4" id="KW-0378">Hydrolase</keyword>
<dbReference type="RefSeq" id="WP_179427598.1">
    <property type="nucleotide sequence ID" value="NZ_JACBZP010000001.1"/>
</dbReference>
<evidence type="ECO:0000259" key="3">
    <source>
        <dbReference type="PROSITE" id="PS51903"/>
    </source>
</evidence>
<keyword evidence="4" id="KW-0547">Nucleotide-binding</keyword>
<dbReference type="EMBL" id="JACBZP010000001">
    <property type="protein sequence ID" value="NYI67558.1"/>
    <property type="molecule type" value="Genomic_DNA"/>
</dbReference>
<gene>
    <name evidence="4" type="ORF">BJY26_001864</name>
</gene>
<feature type="domain" description="Clp R" evidence="3">
    <location>
        <begin position="2"/>
        <end position="185"/>
    </location>
</feature>
<keyword evidence="4" id="KW-0645">Protease</keyword>
<dbReference type="AlphaFoldDB" id="A0A7Z0D2A1"/>
<dbReference type="PROSITE" id="PS51903">
    <property type="entry name" value="CLP_R"/>
    <property type="match status" value="1"/>
</dbReference>
<dbReference type="GO" id="GO:0008233">
    <property type="term" value="F:peptidase activity"/>
    <property type="evidence" value="ECO:0007669"/>
    <property type="project" value="UniProtKB-KW"/>
</dbReference>
<sequence>MFERFTKPARAAVVQAQQRARDMQARQIRPEHVLFAVIDTATGRVARVLTEAGITVDDIVSGGPEPGGPLGADDADALKAIGIDLAAVRESVEAHFGDGAFNGAGDEHPGRTGKRGHIPFSKPGKKVLELSLREAIARGDNFIGTEHILLGLLRGADPAVVKAVAPHTSPAALRAHINQALDAAA</sequence>
<feature type="region of interest" description="Disordered" evidence="2">
    <location>
        <begin position="100"/>
        <end position="120"/>
    </location>
</feature>
<keyword evidence="4" id="KW-0067">ATP-binding</keyword>